<feature type="domain" description="GH10" evidence="10">
    <location>
        <begin position="27"/>
        <end position="358"/>
    </location>
</feature>
<comment type="similarity">
    <text evidence="2 9">Belongs to the glycosyl hydrolase 10 (cellulase F) family.</text>
</comment>
<keyword evidence="6 9" id="KW-0119">Carbohydrate metabolism</keyword>
<keyword evidence="8 9" id="KW-0624">Polysaccharide degradation</keyword>
<dbReference type="InterPro" id="IPR006311">
    <property type="entry name" value="TAT_signal"/>
</dbReference>
<organism evidence="11 12">
    <name type="scientific">Bradyrhizobium erythrophlei</name>
    <dbReference type="NCBI Taxonomy" id="1437360"/>
    <lineage>
        <taxon>Bacteria</taxon>
        <taxon>Pseudomonadati</taxon>
        <taxon>Pseudomonadota</taxon>
        <taxon>Alphaproteobacteria</taxon>
        <taxon>Hyphomicrobiales</taxon>
        <taxon>Nitrobacteraceae</taxon>
        <taxon>Bradyrhizobium</taxon>
    </lineage>
</organism>
<accession>A0A1M5KLF6</accession>
<proteinExistence type="inferred from homology"/>
<dbReference type="SUPFAM" id="SSF51445">
    <property type="entry name" value="(Trans)glycosidases"/>
    <property type="match status" value="1"/>
</dbReference>
<dbReference type="GO" id="GO:0045493">
    <property type="term" value="P:xylan catabolic process"/>
    <property type="evidence" value="ECO:0007669"/>
    <property type="project" value="UniProtKB-KW"/>
</dbReference>
<dbReference type="Gene3D" id="3.20.20.80">
    <property type="entry name" value="Glycosidases"/>
    <property type="match status" value="1"/>
</dbReference>
<dbReference type="Proteomes" id="UP000189796">
    <property type="component" value="Chromosome I"/>
</dbReference>
<dbReference type="InterPro" id="IPR017853">
    <property type="entry name" value="GH"/>
</dbReference>
<evidence type="ECO:0000256" key="6">
    <source>
        <dbReference type="ARBA" id="ARBA00023277"/>
    </source>
</evidence>
<dbReference type="PROSITE" id="PS51760">
    <property type="entry name" value="GH10_2"/>
    <property type="match status" value="1"/>
</dbReference>
<evidence type="ECO:0000256" key="2">
    <source>
        <dbReference type="ARBA" id="ARBA00007495"/>
    </source>
</evidence>
<sequence>MIDVSRRRLLQLAAASVAATNGRVAVAAPTPGLGAIAASKGLLFGSAAAEVIDTDPAYRDLYITQTKIITTDVALKIGRIAPQPGPKHFESADRLLAFCDQHGIAMRGHCLIWNEWNPDWVKKLTTGERRIFFDSYIDEVVARYSGKLQSWDVVNEPFWPGHKAPGGFRLGPWYDAFGPDYVRRAFERAAAVDRNTKFVLNEAQTERDDELGLAVRRGLLKLVADLKNAGVKIDVVGLQGHLQPQYPHDPARFDEFVHALADLGVDIYITEFDVCDDVFPDDVTARDAAVARTAQQFLETTLRHPAVKALITWELADNYSFYRGIFRAKNPTAARLPRPLPYDDRMQAKPLWGAIAQAFENARRPDHATNGQAR</sequence>
<protein>
    <recommendedName>
        <fullName evidence="9">Beta-xylanase</fullName>
        <ecNumber evidence="9">3.2.1.8</ecNumber>
    </recommendedName>
</protein>
<gene>
    <name evidence="11" type="ORF">SAMN05443248_1860</name>
</gene>
<dbReference type="SMART" id="SM00633">
    <property type="entry name" value="Glyco_10"/>
    <property type="match status" value="1"/>
</dbReference>
<keyword evidence="5 9" id="KW-0378">Hydrolase</keyword>
<comment type="catalytic activity">
    <reaction evidence="1 9">
        <text>Endohydrolysis of (1-&gt;4)-beta-D-xylosidic linkages in xylans.</text>
        <dbReference type="EC" id="3.2.1.8"/>
    </reaction>
</comment>
<dbReference type="InterPro" id="IPR044846">
    <property type="entry name" value="GH10"/>
</dbReference>
<keyword evidence="7 9" id="KW-0326">Glycosidase</keyword>
<evidence type="ECO:0000256" key="3">
    <source>
        <dbReference type="ARBA" id="ARBA00022651"/>
    </source>
</evidence>
<keyword evidence="3 11" id="KW-0858">Xylan degradation</keyword>
<keyword evidence="4" id="KW-0732">Signal</keyword>
<dbReference type="OrthoDB" id="9815836at2"/>
<dbReference type="PANTHER" id="PTHR31490">
    <property type="entry name" value="GLYCOSYL HYDROLASE"/>
    <property type="match status" value="1"/>
</dbReference>
<dbReference type="EC" id="3.2.1.8" evidence="9"/>
<dbReference type="PANTHER" id="PTHR31490:SF88">
    <property type="entry name" value="BETA-XYLANASE"/>
    <property type="match status" value="1"/>
</dbReference>
<evidence type="ECO:0000256" key="1">
    <source>
        <dbReference type="ARBA" id="ARBA00000681"/>
    </source>
</evidence>
<dbReference type="PROSITE" id="PS51318">
    <property type="entry name" value="TAT"/>
    <property type="match status" value="1"/>
</dbReference>
<dbReference type="GO" id="GO:0031176">
    <property type="term" value="F:endo-1,4-beta-xylanase activity"/>
    <property type="evidence" value="ECO:0007669"/>
    <property type="project" value="UniProtKB-EC"/>
</dbReference>
<dbReference type="InterPro" id="IPR001000">
    <property type="entry name" value="GH10_dom"/>
</dbReference>
<evidence type="ECO:0000256" key="9">
    <source>
        <dbReference type="RuleBase" id="RU361174"/>
    </source>
</evidence>
<evidence type="ECO:0000313" key="12">
    <source>
        <dbReference type="Proteomes" id="UP000189796"/>
    </source>
</evidence>
<dbReference type="PRINTS" id="PR00134">
    <property type="entry name" value="GLHYDRLASE10"/>
</dbReference>
<evidence type="ECO:0000256" key="4">
    <source>
        <dbReference type="ARBA" id="ARBA00022729"/>
    </source>
</evidence>
<evidence type="ECO:0000256" key="7">
    <source>
        <dbReference type="ARBA" id="ARBA00023295"/>
    </source>
</evidence>
<dbReference type="Pfam" id="PF00331">
    <property type="entry name" value="Glyco_hydro_10"/>
    <property type="match status" value="1"/>
</dbReference>
<reference evidence="11 12" key="1">
    <citation type="submission" date="2016-11" db="EMBL/GenBank/DDBJ databases">
        <authorList>
            <person name="Jaros S."/>
            <person name="Januszkiewicz K."/>
            <person name="Wedrychowicz H."/>
        </authorList>
    </citation>
    <scope>NUCLEOTIDE SEQUENCE [LARGE SCALE GENOMIC DNA]</scope>
    <source>
        <strain evidence="11 12">GAS138</strain>
    </source>
</reference>
<dbReference type="RefSeq" id="WP_079607168.1">
    <property type="nucleotide sequence ID" value="NZ_LT670817.1"/>
</dbReference>
<evidence type="ECO:0000256" key="5">
    <source>
        <dbReference type="ARBA" id="ARBA00022801"/>
    </source>
</evidence>
<evidence type="ECO:0000256" key="8">
    <source>
        <dbReference type="ARBA" id="ARBA00023326"/>
    </source>
</evidence>
<dbReference type="EMBL" id="LT670817">
    <property type="protein sequence ID" value="SHG53033.1"/>
    <property type="molecule type" value="Genomic_DNA"/>
</dbReference>
<evidence type="ECO:0000313" key="11">
    <source>
        <dbReference type="EMBL" id="SHG53033.1"/>
    </source>
</evidence>
<evidence type="ECO:0000259" key="10">
    <source>
        <dbReference type="PROSITE" id="PS51760"/>
    </source>
</evidence>
<dbReference type="AlphaFoldDB" id="A0A1M5KLF6"/>
<name>A0A1M5KLF6_9BRAD</name>